<dbReference type="Proteomes" id="UP000830198">
    <property type="component" value="Chromosome"/>
</dbReference>
<dbReference type="RefSeq" id="WP_247810321.1">
    <property type="nucleotide sequence ID" value="NZ_CP095855.1"/>
</dbReference>
<gene>
    <name evidence="1" type="ORF">MYF79_23790</name>
</gene>
<keyword evidence="2" id="KW-1185">Reference proteome</keyword>
<evidence type="ECO:0000313" key="1">
    <source>
        <dbReference type="EMBL" id="UPK67979.1"/>
    </source>
</evidence>
<evidence type="ECO:0000313" key="2">
    <source>
        <dbReference type="Proteomes" id="UP000830198"/>
    </source>
</evidence>
<dbReference type="EMBL" id="CP095855">
    <property type="protein sequence ID" value="UPK67979.1"/>
    <property type="molecule type" value="Genomic_DNA"/>
</dbReference>
<accession>A0ABY4HY91</accession>
<organism evidence="1 2">
    <name type="scientific">Chitinophaga filiformis</name>
    <name type="common">Myxococcus filiformis</name>
    <name type="synonym">Flexibacter filiformis</name>
    <dbReference type="NCBI Taxonomy" id="104663"/>
    <lineage>
        <taxon>Bacteria</taxon>
        <taxon>Pseudomonadati</taxon>
        <taxon>Bacteroidota</taxon>
        <taxon>Chitinophagia</taxon>
        <taxon>Chitinophagales</taxon>
        <taxon>Chitinophagaceae</taxon>
        <taxon>Chitinophaga</taxon>
    </lineage>
</organism>
<protein>
    <submittedName>
        <fullName evidence="1">Uncharacterized protein</fullName>
    </submittedName>
</protein>
<proteinExistence type="predicted"/>
<name>A0ABY4HY91_CHIFI</name>
<reference evidence="1 2" key="1">
    <citation type="submission" date="2022-04" db="EMBL/GenBank/DDBJ databases">
        <title>The arsenic-methylating capacity of Chitinophaga filiformis YT5 during chitin decomposition.</title>
        <authorList>
            <person name="Chen G."/>
            <person name="Liang Y."/>
        </authorList>
    </citation>
    <scope>NUCLEOTIDE SEQUENCE [LARGE SCALE GENOMIC DNA]</scope>
    <source>
        <strain evidence="1 2">YT5</strain>
    </source>
</reference>
<sequence>MIRKVASSRGWIKKILRKLQWNSFGWFARLNYKKYKQDQDFLLQYINSMATAAKCQGASFKIPKKKRKQLLTLFRHVLFKNLTDVVTFLGTMDITADSIAATSVVAQNALLDNAAGNAEGTLEYYRQNHYRLIGLTYQLIQQDQIYISRYRKKDKLKNNAVDIMQLFDSEVEPWWSFFPMLEIEVTRNLHPDVPPLAIVATENLQLIFRNLGMTSFCLAKIQSIVSLSCFMEDDYINIEINIPLRGDVEFEQLMALNFITESWRTIDMAATKARWNFDIQKSRQCICYVIQLPQYGLYE</sequence>